<gene>
    <name evidence="1" type="ORF">BOLC2T07995H</name>
</gene>
<reference evidence="1" key="1">
    <citation type="submission" date="2018-11" db="EMBL/GenBank/DDBJ databases">
        <authorList>
            <consortium name="Genoscope - CEA"/>
            <person name="William W."/>
        </authorList>
    </citation>
    <scope>NUCLEOTIDE SEQUENCE</scope>
</reference>
<dbReference type="AlphaFoldDB" id="A0A3P6DEI9"/>
<name>A0A3P6DEI9_BRAOL</name>
<protein>
    <submittedName>
        <fullName evidence="1">Uncharacterized protein</fullName>
    </submittedName>
</protein>
<sequence length="117" mass="13290">MSLFLSRFSRKHELVRRSFHLLSNAFSTSLCQTHPCSIIGAKPCLPHKRCLAELVYNDCFDTIVTIGASHGWVASLKEDGIMRLHDDLNPYALYKDPISLPNPNRHLRVNVIIFSRG</sequence>
<organism evidence="1">
    <name type="scientific">Brassica oleracea</name>
    <name type="common">Wild cabbage</name>
    <dbReference type="NCBI Taxonomy" id="3712"/>
    <lineage>
        <taxon>Eukaryota</taxon>
        <taxon>Viridiplantae</taxon>
        <taxon>Streptophyta</taxon>
        <taxon>Embryophyta</taxon>
        <taxon>Tracheophyta</taxon>
        <taxon>Spermatophyta</taxon>
        <taxon>Magnoliopsida</taxon>
        <taxon>eudicotyledons</taxon>
        <taxon>Gunneridae</taxon>
        <taxon>Pentapetalae</taxon>
        <taxon>rosids</taxon>
        <taxon>malvids</taxon>
        <taxon>Brassicales</taxon>
        <taxon>Brassicaceae</taxon>
        <taxon>Brassiceae</taxon>
        <taxon>Brassica</taxon>
    </lineage>
</organism>
<evidence type="ECO:0000313" key="1">
    <source>
        <dbReference type="EMBL" id="VDD21731.1"/>
    </source>
</evidence>
<dbReference type="EMBL" id="LR031874">
    <property type="protein sequence ID" value="VDD21731.1"/>
    <property type="molecule type" value="Genomic_DNA"/>
</dbReference>
<accession>A0A3P6DEI9</accession>
<proteinExistence type="predicted"/>